<dbReference type="CDD" id="cd03361">
    <property type="entry name" value="TOPRIM_TopoIA_RevGyr"/>
    <property type="match status" value="1"/>
</dbReference>
<evidence type="ECO:0000256" key="4">
    <source>
        <dbReference type="ARBA" id="ARBA00022490"/>
    </source>
</evidence>
<gene>
    <name evidence="16 23" type="primary">rgy</name>
    <name evidence="23" type="ORF">V6M85_00685</name>
</gene>
<keyword evidence="18" id="KW-0175">Coiled coil</keyword>
<dbReference type="SUPFAM" id="SSF56712">
    <property type="entry name" value="Prokaryotic type I DNA topoisomerase"/>
    <property type="match status" value="1"/>
</dbReference>
<dbReference type="PROSITE" id="PS52037">
    <property type="entry name" value="ZF_RG_C"/>
    <property type="match status" value="1"/>
</dbReference>
<accession>A0AAX4L362</accession>
<keyword evidence="9 16" id="KW-0067">ATP-binding</keyword>
<evidence type="ECO:0000256" key="10">
    <source>
        <dbReference type="ARBA" id="ARBA00022842"/>
    </source>
</evidence>
<keyword evidence="16 23" id="KW-0378">Hydrolase</keyword>
<dbReference type="Gene3D" id="1.10.460.10">
    <property type="entry name" value="Topoisomerase I, domain 2"/>
    <property type="match status" value="1"/>
</dbReference>
<dbReference type="SMART" id="SM00487">
    <property type="entry name" value="DEXDc"/>
    <property type="match status" value="1"/>
</dbReference>
<dbReference type="SMART" id="SM00493">
    <property type="entry name" value="TOPRIM"/>
    <property type="match status" value="1"/>
</dbReference>
<dbReference type="RefSeq" id="WP_338601736.1">
    <property type="nucleotide sequence ID" value="NZ_CP146016.1"/>
</dbReference>
<comment type="cofactor">
    <cofactor evidence="16">
        <name>Zn(2+)</name>
        <dbReference type="ChEBI" id="CHEBI:29105"/>
    </cofactor>
    <text evidence="16">Binds 1 or 2 zinc ions per subunit.</text>
</comment>
<dbReference type="Gene3D" id="1.10.290.10">
    <property type="entry name" value="Topoisomerase I, domain 4"/>
    <property type="match status" value="1"/>
</dbReference>
<dbReference type="EC" id="5.6.2.-" evidence="16"/>
<dbReference type="HAMAP" id="MF_01125">
    <property type="entry name" value="Reverse_gyrase"/>
    <property type="match status" value="1"/>
</dbReference>
<evidence type="ECO:0000256" key="8">
    <source>
        <dbReference type="ARBA" id="ARBA00022833"/>
    </source>
</evidence>
<dbReference type="SUPFAM" id="SSF52540">
    <property type="entry name" value="P-loop containing nucleoside triphosphate hydrolases"/>
    <property type="match status" value="2"/>
</dbReference>
<dbReference type="Proteomes" id="UP001432202">
    <property type="component" value="Chromosome"/>
</dbReference>
<keyword evidence="24" id="KW-1185">Reference proteome</keyword>
<feature type="domain" description="RG N-terminal-type" evidence="21">
    <location>
        <begin position="1"/>
        <end position="45"/>
    </location>
</feature>
<evidence type="ECO:0000256" key="9">
    <source>
        <dbReference type="ARBA" id="ARBA00022840"/>
    </source>
</evidence>
<evidence type="ECO:0000256" key="11">
    <source>
        <dbReference type="ARBA" id="ARBA00023029"/>
    </source>
</evidence>
<comment type="domain">
    <text evidence="16">Introduction of positive supercoils requires the cooperation of both domains. The helicase-like domain probably does not directly unwind DNA, but more likely acts by driving ATP-dependent conformational changes within the whole enzyme. A beta hairpin in the 'latch' region of the N-terminal domain plays a regulatory role in the enzyme, repressing topoisomerase activity in the absence of ATP and preventing the enzyme from acting as an ATP-independent relaxing enzyme; it also helps to coordinate nucleotide hydrolysis by the ATPase domain with the supercoiling activity of the topoisomerase domain.</text>
</comment>
<evidence type="ECO:0000256" key="6">
    <source>
        <dbReference type="ARBA" id="ARBA00022741"/>
    </source>
</evidence>
<evidence type="ECO:0000256" key="1">
    <source>
        <dbReference type="ARBA" id="ARBA00001946"/>
    </source>
</evidence>
<dbReference type="InterPro" id="IPR027417">
    <property type="entry name" value="P-loop_NTPase"/>
</dbReference>
<feature type="domain" description="Toprim" evidence="19">
    <location>
        <begin position="581"/>
        <end position="744"/>
    </location>
</feature>
<dbReference type="SMART" id="SM00437">
    <property type="entry name" value="TOP1Ac"/>
    <property type="match status" value="1"/>
</dbReference>
<organism evidence="23 24">
    <name type="scientific">Sulfolobus tengchongensis</name>
    <dbReference type="NCBI Taxonomy" id="207809"/>
    <lineage>
        <taxon>Archaea</taxon>
        <taxon>Thermoproteota</taxon>
        <taxon>Thermoprotei</taxon>
        <taxon>Sulfolobales</taxon>
        <taxon>Sulfolobaceae</taxon>
        <taxon>Sulfolobus</taxon>
    </lineage>
</organism>
<keyword evidence="6 16" id="KW-0547">Nucleotide-binding</keyword>
<dbReference type="PROSITE" id="PS51192">
    <property type="entry name" value="HELICASE_ATP_BIND_1"/>
    <property type="match status" value="1"/>
</dbReference>
<comment type="function">
    <text evidence="16">Modifies the topological state of DNA by introducing positive supercoils in an ATP-dependent process, increasing the linking number in steps of +1. Binds to single-stranded DNA, transiently cleaves and then rejoins the ends, introducing a positive supercoil in the process. The scissile phosphodiester is attacked by the catalytic tyrosine of the enzyme, resulting in the formation of a DNA-(5'-phosphotyrosyl)-enzyme intermediate. Probably involved in rewinding DNA strands in regions of the chromosome that have opened up to allow replication, transcription, DNA repair and/or for DNA protection.</text>
</comment>
<dbReference type="GO" id="GO:0006260">
    <property type="term" value="P:DNA replication"/>
    <property type="evidence" value="ECO:0007669"/>
    <property type="project" value="UniProtKB-UniRule"/>
</dbReference>
<dbReference type="GO" id="GO:0006265">
    <property type="term" value="P:DNA topological change"/>
    <property type="evidence" value="ECO:0007669"/>
    <property type="project" value="UniProtKB-UniRule"/>
</dbReference>
<dbReference type="InterPro" id="IPR003601">
    <property type="entry name" value="Topo_IA_2"/>
</dbReference>
<dbReference type="CDD" id="cd18798">
    <property type="entry name" value="SF2_C_reverse_gyrase"/>
    <property type="match status" value="1"/>
</dbReference>
<evidence type="ECO:0000259" key="21">
    <source>
        <dbReference type="PROSITE" id="PS52036"/>
    </source>
</evidence>
<name>A0AAX4L362_9CREN</name>
<dbReference type="GO" id="GO:0008270">
    <property type="term" value="F:zinc ion binding"/>
    <property type="evidence" value="ECO:0007669"/>
    <property type="project" value="UniProtKB-UniRule"/>
</dbReference>
<dbReference type="SMART" id="SM00436">
    <property type="entry name" value="TOP1Bc"/>
    <property type="match status" value="1"/>
</dbReference>
<evidence type="ECO:0000256" key="2">
    <source>
        <dbReference type="ARBA" id="ARBA00004496"/>
    </source>
</evidence>
<keyword evidence="11 16" id="KW-0799">Topoisomerase</keyword>
<dbReference type="GO" id="GO:0008094">
    <property type="term" value="F:ATP-dependent activity, acting on DNA"/>
    <property type="evidence" value="ECO:0007669"/>
    <property type="project" value="UniProtKB-UniRule"/>
</dbReference>
<evidence type="ECO:0000256" key="18">
    <source>
        <dbReference type="SAM" id="Coils"/>
    </source>
</evidence>
<comment type="miscellaneous">
    <text evidence="16">This enzyme is the only unique feature of hyperthermophilic bacteria/archaea known and seems to be essential for adaptation to life at high temperatures. It may play a role in stabilization of DNA at high temperatures.</text>
</comment>
<proteinExistence type="inferred from homology"/>
<evidence type="ECO:0000313" key="23">
    <source>
        <dbReference type="EMBL" id="WWQ60633.1"/>
    </source>
</evidence>
<evidence type="ECO:0000256" key="3">
    <source>
        <dbReference type="ARBA" id="ARBA00011245"/>
    </source>
</evidence>
<evidence type="ECO:0000256" key="16">
    <source>
        <dbReference type="HAMAP-Rule" id="MF_01125"/>
    </source>
</evidence>
<evidence type="ECO:0000256" key="13">
    <source>
        <dbReference type="ARBA" id="ARBA00023235"/>
    </source>
</evidence>
<comment type="catalytic activity">
    <reaction evidence="15 16 17">
        <text>ATP + H2O = ADP + phosphate + H(+)</text>
        <dbReference type="Rhea" id="RHEA:13065"/>
        <dbReference type="ChEBI" id="CHEBI:15377"/>
        <dbReference type="ChEBI" id="CHEBI:15378"/>
        <dbReference type="ChEBI" id="CHEBI:30616"/>
        <dbReference type="ChEBI" id="CHEBI:43474"/>
        <dbReference type="ChEBI" id="CHEBI:456216"/>
    </reaction>
</comment>
<evidence type="ECO:0000259" key="20">
    <source>
        <dbReference type="PROSITE" id="PS51192"/>
    </source>
</evidence>
<dbReference type="InterPro" id="IPR040569">
    <property type="entry name" value="Znf_Rg"/>
</dbReference>
<dbReference type="GeneID" id="89335240"/>
<comment type="subunit">
    <text evidence="3 16">Monomer.</text>
</comment>
<keyword evidence="7 16" id="KW-0863">Zinc-finger</keyword>
<evidence type="ECO:0000259" key="19">
    <source>
        <dbReference type="PROSITE" id="PS50880"/>
    </source>
</evidence>
<evidence type="ECO:0000259" key="22">
    <source>
        <dbReference type="PROSITE" id="PS52039"/>
    </source>
</evidence>
<dbReference type="GO" id="GO:0005524">
    <property type="term" value="F:ATP binding"/>
    <property type="evidence" value="ECO:0007669"/>
    <property type="project" value="UniProtKB-UniRule"/>
</dbReference>
<feature type="domain" description="Helicase ATP-binding" evidence="20">
    <location>
        <begin position="96"/>
        <end position="286"/>
    </location>
</feature>
<comment type="cofactor">
    <cofactor evidence="1">
        <name>Mg(2+)</name>
        <dbReference type="ChEBI" id="CHEBI:18420"/>
    </cofactor>
</comment>
<keyword evidence="5 16" id="KW-0479">Metal-binding</keyword>
<keyword evidence="12 16" id="KW-0238">DNA-binding</keyword>
<keyword evidence="13 16" id="KW-0413">Isomerase</keyword>
<feature type="domain" description="Topo IA-type catalytic" evidence="22">
    <location>
        <begin position="760"/>
        <end position="1158"/>
    </location>
</feature>
<feature type="binding site" evidence="16">
    <location>
        <position position="92"/>
    </location>
    <ligand>
        <name>ATP</name>
        <dbReference type="ChEBI" id="CHEBI:30616"/>
    </ligand>
</feature>
<dbReference type="InterPro" id="IPR006171">
    <property type="entry name" value="TOPRIM_dom"/>
</dbReference>
<dbReference type="PRINTS" id="PR00417">
    <property type="entry name" value="PRTPISMRASEI"/>
</dbReference>
<comment type="similarity">
    <text evidence="14 16">In the N-terminal section; belongs to the DEAD box helicase family. DDVD subfamily.</text>
</comment>
<dbReference type="InterPro" id="IPR011545">
    <property type="entry name" value="DEAD/DEAH_box_helicase_dom"/>
</dbReference>
<dbReference type="Pfam" id="PF17915">
    <property type="entry name" value="zf_Rg"/>
    <property type="match status" value="1"/>
</dbReference>
<comment type="function">
    <text evidence="17">Modifies the topological state of DNA by introducing positive supercoils in an ATP-dependent process, increasing the linking number in steps of +1. Binds to single-stranded DNA, transiently cleaves and then rejoins the ends, introducing a positive supercoil in the process. The scissile phosphodiester is attacked by the catalytic tyrosine of the enzyme, resulting in the formation of a DNA-(5'-phosphotyrosyl)-enzyme intermediate. Involved in rewinding DNA strands in regions of the chromosome that have opened up to allow replication, transcription, DNA repair and/or for DNA protection.</text>
</comment>
<feature type="region of interest" description="Topoisomerase I" evidence="16">
    <location>
        <begin position="577"/>
        <end position="1167"/>
    </location>
</feature>
<dbReference type="InterPro" id="IPR013826">
    <property type="entry name" value="Topo_IA_cen_sub3"/>
</dbReference>
<dbReference type="Pfam" id="PF00270">
    <property type="entry name" value="DEAD"/>
    <property type="match status" value="1"/>
</dbReference>
<keyword evidence="10" id="KW-0460">Magnesium</keyword>
<dbReference type="PANTHER" id="PTHR43505:SF1">
    <property type="entry name" value="REVERSE GYRASE"/>
    <property type="match status" value="1"/>
</dbReference>
<comment type="similarity">
    <text evidence="16">In the C-terminal section; belongs to the type IA topoisomerase family.</text>
</comment>
<evidence type="ECO:0000256" key="7">
    <source>
        <dbReference type="ARBA" id="ARBA00022771"/>
    </source>
</evidence>
<dbReference type="AlphaFoldDB" id="A0AAX4L362"/>
<evidence type="ECO:0000256" key="14">
    <source>
        <dbReference type="ARBA" id="ARBA00043976"/>
    </source>
</evidence>
<dbReference type="InterPro" id="IPR014001">
    <property type="entry name" value="Helicase_ATP-bd"/>
</dbReference>
<evidence type="ECO:0000256" key="17">
    <source>
        <dbReference type="RuleBase" id="RU004026"/>
    </source>
</evidence>
<keyword evidence="8 16" id="KW-0862">Zinc</keyword>
<dbReference type="NCBIfam" id="TIGR01054">
    <property type="entry name" value="rgy"/>
    <property type="match status" value="1"/>
</dbReference>
<dbReference type="InterPro" id="IPR005736">
    <property type="entry name" value="Reverse_gyrase"/>
</dbReference>
<dbReference type="GO" id="GO:0160097">
    <property type="term" value="F:reverse gyrase activity"/>
    <property type="evidence" value="ECO:0007669"/>
    <property type="project" value="UniProtKB-UniRule"/>
</dbReference>
<feature type="coiled-coil region" evidence="18">
    <location>
        <begin position="233"/>
        <end position="264"/>
    </location>
</feature>
<dbReference type="InterPro" id="IPR034142">
    <property type="entry name" value="TOPRIM_RevGyr"/>
</dbReference>
<dbReference type="InterPro" id="IPR023405">
    <property type="entry name" value="Topo_IA_core_domain"/>
</dbReference>
<evidence type="ECO:0000313" key="24">
    <source>
        <dbReference type="Proteomes" id="UP001432202"/>
    </source>
</evidence>
<dbReference type="Gene3D" id="2.60.510.20">
    <property type="match status" value="1"/>
</dbReference>
<dbReference type="EMBL" id="CP146016">
    <property type="protein sequence ID" value="WWQ60633.1"/>
    <property type="molecule type" value="Genomic_DNA"/>
</dbReference>
<evidence type="ECO:0000256" key="15">
    <source>
        <dbReference type="ARBA" id="ARBA00049360"/>
    </source>
</evidence>
<evidence type="ECO:0000256" key="12">
    <source>
        <dbReference type="ARBA" id="ARBA00023125"/>
    </source>
</evidence>
<dbReference type="InterPro" id="IPR013824">
    <property type="entry name" value="Topo_IA_cen_sub1"/>
</dbReference>
<feature type="active site" description="O-(5'-phospho-DNA)-tyrosine intermediate" evidence="16">
    <location>
        <position position="904"/>
    </location>
</feature>
<dbReference type="PROSITE" id="PS52039">
    <property type="entry name" value="TOPO_IA_2"/>
    <property type="match status" value="1"/>
</dbReference>
<dbReference type="GO" id="GO:0003677">
    <property type="term" value="F:DNA binding"/>
    <property type="evidence" value="ECO:0007669"/>
    <property type="project" value="UniProtKB-UniRule"/>
</dbReference>
<dbReference type="PANTHER" id="PTHR43505">
    <property type="entry name" value="REVERSE GYRASE"/>
    <property type="match status" value="1"/>
</dbReference>
<protein>
    <recommendedName>
        <fullName evidence="16 17">Reverse gyrase</fullName>
        <ecNumber evidence="16">5.6.2.-</ecNumber>
    </recommendedName>
</protein>
<dbReference type="Pfam" id="PF01751">
    <property type="entry name" value="Toprim"/>
    <property type="match status" value="1"/>
</dbReference>
<dbReference type="Pfam" id="PF01131">
    <property type="entry name" value="Topoisom_bac"/>
    <property type="match status" value="1"/>
</dbReference>
<dbReference type="InterPro" id="IPR003602">
    <property type="entry name" value="Topo_IA_DNA-bd_dom"/>
</dbReference>
<comment type="subcellular location">
    <subcellularLocation>
        <location evidence="2 16">Cytoplasm</location>
    </subcellularLocation>
</comment>
<evidence type="ECO:0000256" key="5">
    <source>
        <dbReference type="ARBA" id="ARBA00022723"/>
    </source>
</evidence>
<sequence length="1167" mass="132426">MINVVYKNSCPNCGGDISASRLLNGLPCESCLPYLTKLDNEDHVSRVKVLYNILINDNKIKNYWNLYYNITTYESVFKYFKDKTGYEPWSLQKLWLRRLVNNQSFTMSAPTGLGKTTTLMVYSVFVNHGVVYIVPTKSLMEQVCKRLEKLGANVSCGKVDDKKVSVITINYLNRNIDSIAYFKPTLVAIDDADAVIKSGKTTDRLVSLLGIPKEVYESAIQLIRLKNKYYFSNDEYSEEIKDKIRELELKIAEFKDKISQLVIASATIRPKGIKQKALRLLTGFEPSSIQLYARNIVDTYINSLDLSIIKELGSGGLILVSKEYGKNKLKEIKDYVDSLGFNSKIAVSGRKFLDEFSQGKIDILIGSASYYGVAVRGIDEPKRLKYVIFYGVPKVKVNLFDALSNPFTLLRVAKLLNIDLSDLQNKILVLSPSEVQVLKFSIIKDELINNPKLERIREDLVSYISLIKDKLREVGKNIIISDNFVITKQASNYYITYPDIITYLQGSGRASRLFNGGLTLGLSIILVDDNYLFEILKRKMQKLYPTASFLSISDFNLLELKAKLDESRRDEGNRVHFNISTGLLIVESPTKAKTIAKLFSRPSVRVVNKIPIYESIIVDGNQIYVLDIVASKGHVTDLTLDDVGYHGVKIDNNGDIRPFYSLIKRCLDCNKSFSSSSERCPYCGSENVQSVETSIDLLRELALSVDNVFIASDPDTEGEKIAFDLASLLSPYNSNIYRVTYHEITKKAILEALRNPKKININLVMSQIVRRIEDRWIGFELSSLLKTKFNEYNHGAGRVQTPVLGWIADKTLKYKNNMGYVVYIDVAGYSIKKYFNSKDKMQEYINGLKEISIEKISEDKVLLSPVPPFTTDTLLIEANMKFKLPATVVMRIAQDLFEAGLITYHRTDSTRISSVGIEIAKEYLHKHGLASDFIPRSWESSDEGAHEAIRPTRTIDVNELTQEIEENPYRYPIRFSKLHFLIYDLIFRRFIASQMLHAIGTKTKYLIVINDNDKITVELLTNVEGGFSKVYPMKVYNLPLGKVQPKIRTSRGSSEQLLNYSDVISLMKSKGIGRPSTYAKTIENLVRHGYVISSKKKSYLIATKRGISVYQFLRSKFYDLVSEETTSRLMTKLDDIALNKLNASNVILEIYNEISTLVNSLKSELNV</sequence>
<dbReference type="InterPro" id="IPR013497">
    <property type="entry name" value="Topo_IA_cen"/>
</dbReference>
<reference evidence="23 24" key="1">
    <citation type="submission" date="2024-02" db="EMBL/GenBank/DDBJ databases">
        <title>STSV induces naive adaptation in Sulfolobus.</title>
        <authorList>
            <person name="Xiang X."/>
            <person name="Song M."/>
        </authorList>
    </citation>
    <scope>NUCLEOTIDE SEQUENCE [LARGE SCALE GENOMIC DNA]</scope>
    <source>
        <strain evidence="23 24">RT2</strain>
    </source>
</reference>
<dbReference type="PROSITE" id="PS52036">
    <property type="entry name" value="ZF_RG_N"/>
    <property type="match status" value="1"/>
</dbReference>
<dbReference type="Gene3D" id="3.40.50.300">
    <property type="entry name" value="P-loop containing nucleotide triphosphate hydrolases"/>
    <property type="match status" value="3"/>
</dbReference>
<dbReference type="CDD" id="cd00186">
    <property type="entry name" value="TOP1Ac"/>
    <property type="match status" value="1"/>
</dbReference>
<dbReference type="GO" id="GO:0016787">
    <property type="term" value="F:hydrolase activity"/>
    <property type="evidence" value="ECO:0007669"/>
    <property type="project" value="UniProtKB-KW"/>
</dbReference>
<keyword evidence="4 16" id="KW-0963">Cytoplasm</keyword>
<dbReference type="GO" id="GO:0005737">
    <property type="term" value="C:cytoplasm"/>
    <property type="evidence" value="ECO:0007669"/>
    <property type="project" value="UniProtKB-SubCell"/>
</dbReference>
<dbReference type="Gene3D" id="3.40.50.140">
    <property type="match status" value="1"/>
</dbReference>
<dbReference type="PROSITE" id="PS50880">
    <property type="entry name" value="TOPRIM"/>
    <property type="match status" value="1"/>
</dbReference>